<dbReference type="AlphaFoldDB" id="A0A7Y7BB80"/>
<keyword evidence="2" id="KW-1185">Reference proteome</keyword>
<comment type="caution">
    <text evidence="1">The sequence shown here is derived from an EMBL/GenBank/DDBJ whole genome shotgun (WGS) entry which is preliminary data.</text>
</comment>
<evidence type="ECO:0000313" key="1">
    <source>
        <dbReference type="EMBL" id="NVK81956.1"/>
    </source>
</evidence>
<protein>
    <submittedName>
        <fullName evidence="1">Uncharacterized protein</fullName>
    </submittedName>
</protein>
<accession>A0A7Y7BB80</accession>
<dbReference type="Proteomes" id="UP000587462">
    <property type="component" value="Unassembled WGS sequence"/>
</dbReference>
<dbReference type="EMBL" id="JABBXF010000102">
    <property type="protein sequence ID" value="NVK81956.1"/>
    <property type="molecule type" value="Genomic_DNA"/>
</dbReference>
<organism evidence="1 2">
    <name type="scientific">Streptomyces morookaense</name>
    <name type="common">Streptoverticillium morookaense</name>
    <dbReference type="NCBI Taxonomy" id="1970"/>
    <lineage>
        <taxon>Bacteria</taxon>
        <taxon>Bacillati</taxon>
        <taxon>Actinomycetota</taxon>
        <taxon>Actinomycetes</taxon>
        <taxon>Kitasatosporales</taxon>
        <taxon>Streptomycetaceae</taxon>
        <taxon>Streptomyces</taxon>
    </lineage>
</organism>
<gene>
    <name evidence="1" type="ORF">HG542_30540</name>
</gene>
<evidence type="ECO:0000313" key="2">
    <source>
        <dbReference type="Proteomes" id="UP000587462"/>
    </source>
</evidence>
<reference evidence="1 2" key="1">
    <citation type="submission" date="2020-04" db="EMBL/GenBank/DDBJ databases">
        <title>Draft Genome Sequence of Streptomyces morookaense DSM 40503, an 8-azaguanine-producing strain.</title>
        <authorList>
            <person name="Qi J."/>
            <person name="Gao J.-M."/>
        </authorList>
    </citation>
    <scope>NUCLEOTIDE SEQUENCE [LARGE SCALE GENOMIC DNA]</scope>
    <source>
        <strain evidence="1 2">DSM 40503</strain>
    </source>
</reference>
<dbReference type="RefSeq" id="WP_171087177.1">
    <property type="nucleotide sequence ID" value="NZ_BNBU01000007.1"/>
</dbReference>
<proteinExistence type="predicted"/>
<name>A0A7Y7BB80_STRMO</name>
<sequence length="174" mass="18803">MNAYLGPLERTDDGRWVIGDPGRQGGSYLVLGTEGVYLREAGRDEELIAWSRFMGLSMTVTPRRWSSSRAAGVLNIVFGGSGGWYEVDTNGSCLQATLRHPYTPWVGRFSHHERRYSWSEILLADALLGQAVGVGAAQLLGDPDRLGQVVGLLAPLKVRTHSAARAAVAKALAP</sequence>